<dbReference type="RefSeq" id="WP_263711082.1">
    <property type="nucleotide sequence ID" value="NZ_JAOWKX010000002.1"/>
</dbReference>
<feature type="signal peptide" evidence="1">
    <location>
        <begin position="1"/>
        <end position="22"/>
    </location>
</feature>
<dbReference type="EMBL" id="JAOWKX010000002">
    <property type="protein sequence ID" value="MCV2883870.1"/>
    <property type="molecule type" value="Genomic_DNA"/>
</dbReference>
<reference evidence="2 3" key="1">
    <citation type="submission" date="2022-10" db="EMBL/GenBank/DDBJ databases">
        <title>Aestuariibacter sp. AA17 isolated from Montipora capitata coral fragment.</title>
        <authorList>
            <person name="Emsley S.A."/>
            <person name="Pfannmuller K.M."/>
            <person name="Loughran R.M."/>
            <person name="Shlafstein M."/>
            <person name="Papke E."/>
            <person name="Saw J.H."/>
            <person name="Ushijima B."/>
            <person name="Videau P."/>
        </authorList>
    </citation>
    <scope>NUCLEOTIDE SEQUENCE [LARGE SCALE GENOMIC DNA]</scope>
    <source>
        <strain evidence="2 3">AA17</strain>
    </source>
</reference>
<keyword evidence="3" id="KW-1185">Reference proteome</keyword>
<accession>A0ABT3A5B1</accession>
<evidence type="ECO:0000256" key="1">
    <source>
        <dbReference type="SAM" id="SignalP"/>
    </source>
</evidence>
<comment type="caution">
    <text evidence="2">The sequence shown here is derived from an EMBL/GenBank/DDBJ whole genome shotgun (WGS) entry which is preliminary data.</text>
</comment>
<feature type="chain" id="PRO_5046192183" evidence="1">
    <location>
        <begin position="23"/>
        <end position="228"/>
    </location>
</feature>
<evidence type="ECO:0000313" key="2">
    <source>
        <dbReference type="EMBL" id="MCV2883870.1"/>
    </source>
</evidence>
<gene>
    <name evidence="2" type="ORF">OE749_04090</name>
</gene>
<dbReference type="Proteomes" id="UP001652504">
    <property type="component" value="Unassembled WGS sequence"/>
</dbReference>
<sequence length="228" mass="25675">MKRRLLIFSFLMLISQLHLVHAKGQKDPSLGVHGMVVFAVGDQLIASHLPLVNSKHAHQVLLAMRLDSPQHENVLKLTSMQKLITLEPEIFSLTALRQGTLTSFEGRLVDGHFERGGKTLFNPITIHVEEILLDQHVHAHPHAGANGSYYFVPVSKGHGLLIHRIGKLPSFDQIVSVIDRRSVKRNQVSTLKLNKGIPLTRANATLYLESQQLQLNTLHYLEFEDFLQ</sequence>
<name>A0ABT3A5B1_9ALTE</name>
<keyword evidence="1" id="KW-0732">Signal</keyword>
<organism evidence="2 3">
    <name type="scientific">Fluctibacter corallii</name>
    <dbReference type="NCBI Taxonomy" id="2984329"/>
    <lineage>
        <taxon>Bacteria</taxon>
        <taxon>Pseudomonadati</taxon>
        <taxon>Pseudomonadota</taxon>
        <taxon>Gammaproteobacteria</taxon>
        <taxon>Alteromonadales</taxon>
        <taxon>Alteromonadaceae</taxon>
        <taxon>Fluctibacter</taxon>
    </lineage>
</organism>
<evidence type="ECO:0000313" key="3">
    <source>
        <dbReference type="Proteomes" id="UP001652504"/>
    </source>
</evidence>
<protein>
    <submittedName>
        <fullName evidence="2">Uncharacterized protein</fullName>
    </submittedName>
</protein>
<proteinExistence type="predicted"/>